<sequence length="66" mass="7426">MIRVSVEVRRGDISYRVAVQARSIRRALEILGGRNPGCELRVVFPIDPESFFVRGEGVERIEPEAA</sequence>
<dbReference type="Proteomes" id="UP000295244">
    <property type="component" value="Unassembled WGS sequence"/>
</dbReference>
<organism evidence="1 2">
    <name type="scientific">Rubrobacter taiwanensis</name>
    <dbReference type="NCBI Taxonomy" id="185139"/>
    <lineage>
        <taxon>Bacteria</taxon>
        <taxon>Bacillati</taxon>
        <taxon>Actinomycetota</taxon>
        <taxon>Rubrobacteria</taxon>
        <taxon>Rubrobacterales</taxon>
        <taxon>Rubrobacteraceae</taxon>
        <taxon>Rubrobacter</taxon>
    </lineage>
</organism>
<gene>
    <name evidence="1" type="ORF">E0L93_05145</name>
</gene>
<proteinExistence type="predicted"/>
<accession>A0A4R1BNE1</accession>
<protein>
    <submittedName>
        <fullName evidence="1">Uncharacterized protein</fullName>
    </submittedName>
</protein>
<evidence type="ECO:0000313" key="2">
    <source>
        <dbReference type="Proteomes" id="UP000295244"/>
    </source>
</evidence>
<dbReference type="AlphaFoldDB" id="A0A4R1BNE1"/>
<keyword evidence="2" id="KW-1185">Reference proteome</keyword>
<reference evidence="1 2" key="1">
    <citation type="submission" date="2019-03" db="EMBL/GenBank/DDBJ databases">
        <title>Whole genome sequence of a novel Rubrobacter taiwanensis strain, isolated from Yellowstone National Park.</title>
        <authorList>
            <person name="Freed S."/>
            <person name="Ramaley R.F."/>
            <person name="Kyndt J.A."/>
        </authorList>
    </citation>
    <scope>NUCLEOTIDE SEQUENCE [LARGE SCALE GENOMIC DNA]</scope>
    <source>
        <strain evidence="1 2">Yellowstone</strain>
    </source>
</reference>
<name>A0A4R1BNE1_9ACTN</name>
<dbReference type="RefSeq" id="WP_132689427.1">
    <property type="nucleotide sequence ID" value="NZ_SKBU01000009.1"/>
</dbReference>
<dbReference type="EMBL" id="SKBU01000009">
    <property type="protein sequence ID" value="TCJ18888.1"/>
    <property type="molecule type" value="Genomic_DNA"/>
</dbReference>
<comment type="caution">
    <text evidence="1">The sequence shown here is derived from an EMBL/GenBank/DDBJ whole genome shotgun (WGS) entry which is preliminary data.</text>
</comment>
<dbReference type="OrthoDB" id="8410231at2"/>
<evidence type="ECO:0000313" key="1">
    <source>
        <dbReference type="EMBL" id="TCJ18888.1"/>
    </source>
</evidence>